<evidence type="ECO:0000313" key="3">
    <source>
        <dbReference type="Proteomes" id="UP001501752"/>
    </source>
</evidence>
<comment type="caution">
    <text evidence="2">The sequence shown here is derived from an EMBL/GenBank/DDBJ whole genome shotgun (WGS) entry which is preliminary data.</text>
</comment>
<organism evidence="2 3">
    <name type="scientific">Kitasatospora terrestris</name>
    <dbReference type="NCBI Taxonomy" id="258051"/>
    <lineage>
        <taxon>Bacteria</taxon>
        <taxon>Bacillati</taxon>
        <taxon>Actinomycetota</taxon>
        <taxon>Actinomycetes</taxon>
        <taxon>Kitasatosporales</taxon>
        <taxon>Streptomycetaceae</taxon>
        <taxon>Kitasatospora</taxon>
    </lineage>
</organism>
<accession>A0ABP9D878</accession>
<dbReference type="EMBL" id="BAABIS010000001">
    <property type="protein sequence ID" value="GAA4831251.1"/>
    <property type="molecule type" value="Genomic_DNA"/>
</dbReference>
<evidence type="ECO:0000313" key="2">
    <source>
        <dbReference type="EMBL" id="GAA4831251.1"/>
    </source>
</evidence>
<dbReference type="RefSeq" id="WP_345694792.1">
    <property type="nucleotide sequence ID" value="NZ_BAABIS010000001.1"/>
</dbReference>
<gene>
    <name evidence="2" type="ORF">GCM10023235_01770</name>
</gene>
<name>A0ABP9D878_9ACTN</name>
<keyword evidence="3" id="KW-1185">Reference proteome</keyword>
<reference evidence="3" key="1">
    <citation type="journal article" date="2019" name="Int. J. Syst. Evol. Microbiol.">
        <title>The Global Catalogue of Microorganisms (GCM) 10K type strain sequencing project: providing services to taxonomists for standard genome sequencing and annotation.</title>
        <authorList>
            <consortium name="The Broad Institute Genomics Platform"/>
            <consortium name="The Broad Institute Genome Sequencing Center for Infectious Disease"/>
            <person name="Wu L."/>
            <person name="Ma J."/>
        </authorList>
    </citation>
    <scope>NUCLEOTIDE SEQUENCE [LARGE SCALE GENOMIC DNA]</scope>
    <source>
        <strain evidence="3">JCM 13006</strain>
    </source>
</reference>
<feature type="region of interest" description="Disordered" evidence="1">
    <location>
        <begin position="39"/>
        <end position="59"/>
    </location>
</feature>
<sequence length="59" mass="6096">MTTAPGHPPQRPPAEVRYAVVQGGAATTEDQIKYSWNYALPTSSTPPAPPAPPAPGPTT</sequence>
<protein>
    <submittedName>
        <fullName evidence="2">Uncharacterized protein</fullName>
    </submittedName>
</protein>
<evidence type="ECO:0000256" key="1">
    <source>
        <dbReference type="SAM" id="MobiDB-lite"/>
    </source>
</evidence>
<dbReference type="Proteomes" id="UP001501752">
    <property type="component" value="Unassembled WGS sequence"/>
</dbReference>
<proteinExistence type="predicted"/>
<feature type="compositionally biased region" description="Pro residues" evidence="1">
    <location>
        <begin position="44"/>
        <end position="59"/>
    </location>
</feature>